<proteinExistence type="predicted"/>
<organism evidence="1 2">
    <name type="scientific">Nitrospira defluvii</name>
    <dbReference type="NCBI Taxonomy" id="330214"/>
    <lineage>
        <taxon>Bacteria</taxon>
        <taxon>Pseudomonadati</taxon>
        <taxon>Nitrospirota</taxon>
        <taxon>Nitrospiria</taxon>
        <taxon>Nitrospirales</taxon>
        <taxon>Nitrospiraceae</taxon>
        <taxon>Nitrospira</taxon>
    </lineage>
</organism>
<name>A0ABM8R091_9BACT</name>
<reference evidence="1 2" key="1">
    <citation type="submission" date="2021-02" db="EMBL/GenBank/DDBJ databases">
        <authorList>
            <person name="Han P."/>
        </authorList>
    </citation>
    <scope>NUCLEOTIDE SEQUENCE [LARGE SCALE GENOMIC DNA]</scope>
    <source>
        <strain evidence="1">Candidatus Nitrospira sp. ZN2</strain>
    </source>
</reference>
<dbReference type="Proteomes" id="UP000675880">
    <property type="component" value="Unassembled WGS sequence"/>
</dbReference>
<evidence type="ECO:0000313" key="2">
    <source>
        <dbReference type="Proteomes" id="UP000675880"/>
    </source>
</evidence>
<gene>
    <name evidence="1" type="ORF">NSPZN2_100090</name>
</gene>
<accession>A0ABM8R091</accession>
<keyword evidence="2" id="KW-1185">Reference proteome</keyword>
<sequence length="165" mass="18424">MSRASRNWIAYLCENLASSGMMPTWEAATYLTDNLFGDRPNPRLLRTACPYEDTTNLLHRLYQPLVAAAMRDILMPQPAMIHVFTDISLTGKSAVLVVYVPGQNQPHQLLLLDAAKAWELVFDNSEEFNAWAEERYQWIKTALASVTAGSPLSPTISSPLEAVKN</sequence>
<protein>
    <submittedName>
        <fullName evidence="1">Uncharacterized protein</fullName>
    </submittedName>
</protein>
<comment type="caution">
    <text evidence="1">The sequence shown here is derived from an EMBL/GenBank/DDBJ whole genome shotgun (WGS) entry which is preliminary data.</text>
</comment>
<dbReference type="EMBL" id="CAJNBJ010000002">
    <property type="protein sequence ID" value="CAE6725741.1"/>
    <property type="molecule type" value="Genomic_DNA"/>
</dbReference>
<evidence type="ECO:0000313" key="1">
    <source>
        <dbReference type="EMBL" id="CAE6725741.1"/>
    </source>
</evidence>
<dbReference type="RefSeq" id="WP_213041468.1">
    <property type="nucleotide sequence ID" value="NZ_CAJNBJ010000002.1"/>
</dbReference>